<keyword evidence="5" id="KW-0998">Cell outer membrane</keyword>
<evidence type="ECO:0000313" key="9">
    <source>
        <dbReference type="Proteomes" id="UP000293162"/>
    </source>
</evidence>
<evidence type="ECO:0000256" key="6">
    <source>
        <dbReference type="SAM" id="MobiDB-lite"/>
    </source>
</evidence>
<dbReference type="Proteomes" id="UP000293162">
    <property type="component" value="Unassembled WGS sequence"/>
</dbReference>
<dbReference type="SUPFAM" id="SSF48452">
    <property type="entry name" value="TPR-like"/>
    <property type="match status" value="1"/>
</dbReference>
<sequence length="430" mass="45837">MKKTFIYSVLTATTLLATSCNQEFLNPSAASEQQVVNDVNGLIALANGLQYRLTIGRASPGYALPTAIGLTTKELKVLNAGNGDEAFLETGATSVQNPNSVISNLWNQSHLVKANAETILANVNNVQDAGTKSGLIAYASIFKALALGNLATGWEQAPLAVGTNAAFVPRADVLKSAITTLESAATALATPVSANFTSRIVPGIDLANTIQALIARYSIMLGDYDKALAAAAKVDLTKKSAFNFDDTSRNPMFDVVFSNRNVTEPTNTDFGLPATLKPDAADKRIAFFFQTSSATNNLGRASFYTANNSAIPVYLPGEIMLIKAEAHARKGNLDAAITELNNVLTKTTDAWGIGAGLPAYAGDKSAAAILTEIYKQRSIELFLQGFRLEDSRRFGRPGPGTADAERTRNWYPYPTTEKDNNTNTPNDPAI</sequence>
<evidence type="ECO:0000256" key="5">
    <source>
        <dbReference type="ARBA" id="ARBA00023237"/>
    </source>
</evidence>
<dbReference type="RefSeq" id="WP_130018992.1">
    <property type="nucleotide sequence ID" value="NZ_SEWF01000001.1"/>
</dbReference>
<dbReference type="GO" id="GO:0009279">
    <property type="term" value="C:cell outer membrane"/>
    <property type="evidence" value="ECO:0007669"/>
    <property type="project" value="UniProtKB-SubCell"/>
</dbReference>
<dbReference type="Pfam" id="PF07980">
    <property type="entry name" value="SusD_RagB"/>
    <property type="match status" value="1"/>
</dbReference>
<evidence type="ECO:0000256" key="3">
    <source>
        <dbReference type="ARBA" id="ARBA00022729"/>
    </source>
</evidence>
<keyword evidence="4" id="KW-0472">Membrane</keyword>
<proteinExistence type="inferred from homology"/>
<keyword evidence="9" id="KW-1185">Reference proteome</keyword>
<dbReference type="EMBL" id="SEWF01000001">
    <property type="protein sequence ID" value="RYU97645.1"/>
    <property type="molecule type" value="Genomic_DNA"/>
</dbReference>
<evidence type="ECO:0000259" key="7">
    <source>
        <dbReference type="Pfam" id="PF07980"/>
    </source>
</evidence>
<organism evidence="8 9">
    <name type="scientific">Emticicia agri</name>
    <dbReference type="NCBI Taxonomy" id="2492393"/>
    <lineage>
        <taxon>Bacteria</taxon>
        <taxon>Pseudomonadati</taxon>
        <taxon>Bacteroidota</taxon>
        <taxon>Cytophagia</taxon>
        <taxon>Cytophagales</taxon>
        <taxon>Leadbetterellaceae</taxon>
        <taxon>Emticicia</taxon>
    </lineage>
</organism>
<dbReference type="PROSITE" id="PS51257">
    <property type="entry name" value="PROKAR_LIPOPROTEIN"/>
    <property type="match status" value="1"/>
</dbReference>
<dbReference type="OrthoDB" id="1522814at2"/>
<evidence type="ECO:0000256" key="4">
    <source>
        <dbReference type="ARBA" id="ARBA00023136"/>
    </source>
</evidence>
<name>A0A4Q5M5T2_9BACT</name>
<feature type="domain" description="RagB/SusD" evidence="7">
    <location>
        <begin position="306"/>
        <end position="425"/>
    </location>
</feature>
<evidence type="ECO:0000313" key="8">
    <source>
        <dbReference type="EMBL" id="RYU97645.1"/>
    </source>
</evidence>
<keyword evidence="3" id="KW-0732">Signal</keyword>
<comment type="similarity">
    <text evidence="2">Belongs to the SusD family.</text>
</comment>
<evidence type="ECO:0000256" key="1">
    <source>
        <dbReference type="ARBA" id="ARBA00004442"/>
    </source>
</evidence>
<feature type="compositionally biased region" description="Polar residues" evidence="6">
    <location>
        <begin position="421"/>
        <end position="430"/>
    </location>
</feature>
<protein>
    <submittedName>
        <fullName evidence="8">RagB/SusD family nutrient uptake outer membrane protein</fullName>
    </submittedName>
</protein>
<evidence type="ECO:0000256" key="2">
    <source>
        <dbReference type="ARBA" id="ARBA00006275"/>
    </source>
</evidence>
<comment type="subcellular location">
    <subcellularLocation>
        <location evidence="1">Cell outer membrane</location>
    </subcellularLocation>
</comment>
<dbReference type="InterPro" id="IPR011990">
    <property type="entry name" value="TPR-like_helical_dom_sf"/>
</dbReference>
<gene>
    <name evidence="8" type="ORF">EWM59_00550</name>
</gene>
<dbReference type="InterPro" id="IPR012944">
    <property type="entry name" value="SusD_RagB_dom"/>
</dbReference>
<dbReference type="AlphaFoldDB" id="A0A4Q5M5T2"/>
<dbReference type="Gene3D" id="1.25.40.390">
    <property type="match status" value="1"/>
</dbReference>
<reference evidence="8 9" key="1">
    <citation type="submission" date="2019-02" db="EMBL/GenBank/DDBJ databases">
        <title>Bacterial novel species Emticicia sp. 17J42-9 isolated from soil.</title>
        <authorList>
            <person name="Jung H.-Y."/>
        </authorList>
    </citation>
    <scope>NUCLEOTIDE SEQUENCE [LARGE SCALE GENOMIC DNA]</scope>
    <source>
        <strain evidence="8 9">17J42-9</strain>
    </source>
</reference>
<feature type="region of interest" description="Disordered" evidence="6">
    <location>
        <begin position="393"/>
        <end position="430"/>
    </location>
</feature>
<comment type="caution">
    <text evidence="8">The sequence shown here is derived from an EMBL/GenBank/DDBJ whole genome shotgun (WGS) entry which is preliminary data.</text>
</comment>
<accession>A0A4Q5M5T2</accession>